<dbReference type="PROSITE" id="PS50110">
    <property type="entry name" value="RESPONSE_REGULATORY"/>
    <property type="match status" value="3"/>
</dbReference>
<dbReference type="SUPFAM" id="SSF55781">
    <property type="entry name" value="GAF domain-like"/>
    <property type="match status" value="1"/>
</dbReference>
<dbReference type="Proteomes" id="UP000248926">
    <property type="component" value="Unassembled WGS sequence"/>
</dbReference>
<evidence type="ECO:0000259" key="12">
    <source>
        <dbReference type="PROSITE" id="PS50110"/>
    </source>
</evidence>
<dbReference type="InterPro" id="IPR005467">
    <property type="entry name" value="His_kinase_dom"/>
</dbReference>
<evidence type="ECO:0000313" key="14">
    <source>
        <dbReference type="EMBL" id="RAO77017.1"/>
    </source>
</evidence>
<feature type="domain" description="HAMP" evidence="13">
    <location>
        <begin position="232"/>
        <end position="285"/>
    </location>
</feature>
<keyword evidence="7" id="KW-0902">Two-component regulatory system</keyword>
<dbReference type="PROSITE" id="PS50885">
    <property type="entry name" value="HAMP"/>
    <property type="match status" value="1"/>
</dbReference>
<dbReference type="Gene3D" id="3.40.50.2300">
    <property type="match status" value="3"/>
</dbReference>
<dbReference type="InterPro" id="IPR003661">
    <property type="entry name" value="HisK_dim/P_dom"/>
</dbReference>
<dbReference type="InterPro" id="IPR003594">
    <property type="entry name" value="HATPase_dom"/>
</dbReference>
<keyword evidence="10" id="KW-0812">Transmembrane</keyword>
<feature type="modified residue" description="4-aspartylphosphate" evidence="8">
    <location>
        <position position="1006"/>
    </location>
</feature>
<dbReference type="Pfam" id="PF00072">
    <property type="entry name" value="Response_reg"/>
    <property type="match status" value="3"/>
</dbReference>
<dbReference type="InterPro" id="IPR003660">
    <property type="entry name" value="HAMP_dom"/>
</dbReference>
<dbReference type="CDD" id="cd00082">
    <property type="entry name" value="HisKA"/>
    <property type="match status" value="1"/>
</dbReference>
<proteinExistence type="predicted"/>
<dbReference type="OrthoDB" id="9810730at2"/>
<dbReference type="Pfam" id="PF02518">
    <property type="entry name" value="HATPase_c"/>
    <property type="match status" value="1"/>
</dbReference>
<dbReference type="AlphaFoldDB" id="A0A328P443"/>
<feature type="transmembrane region" description="Helical" evidence="10">
    <location>
        <begin position="207"/>
        <end position="231"/>
    </location>
</feature>
<dbReference type="PROSITE" id="PS50109">
    <property type="entry name" value="HIS_KIN"/>
    <property type="match status" value="1"/>
</dbReference>
<dbReference type="CDD" id="cd17546">
    <property type="entry name" value="REC_hyHK_CKI1_RcsC-like"/>
    <property type="match status" value="1"/>
</dbReference>
<dbReference type="PANTHER" id="PTHR45339:SF1">
    <property type="entry name" value="HYBRID SIGNAL TRANSDUCTION HISTIDINE KINASE J"/>
    <property type="match status" value="1"/>
</dbReference>
<dbReference type="InterPro" id="IPR001789">
    <property type="entry name" value="Sig_transdc_resp-reg_receiver"/>
</dbReference>
<dbReference type="InterPro" id="IPR007891">
    <property type="entry name" value="CHASE3"/>
</dbReference>
<evidence type="ECO:0000256" key="2">
    <source>
        <dbReference type="ARBA" id="ARBA00004370"/>
    </source>
</evidence>
<evidence type="ECO:0000256" key="6">
    <source>
        <dbReference type="ARBA" id="ARBA00022777"/>
    </source>
</evidence>
<dbReference type="Gene3D" id="3.30.565.10">
    <property type="entry name" value="Histidine kinase-like ATPase, C-terminal domain"/>
    <property type="match status" value="1"/>
</dbReference>
<dbReference type="Pfam" id="PF13185">
    <property type="entry name" value="GAF_2"/>
    <property type="match status" value="1"/>
</dbReference>
<evidence type="ECO:0000256" key="8">
    <source>
        <dbReference type="PROSITE-ProRule" id="PRU00169"/>
    </source>
</evidence>
<dbReference type="InterPro" id="IPR004358">
    <property type="entry name" value="Sig_transdc_His_kin-like_C"/>
</dbReference>
<keyword evidence="10" id="KW-0472">Membrane</keyword>
<dbReference type="SUPFAM" id="SSF158472">
    <property type="entry name" value="HAMP domain-like"/>
    <property type="match status" value="1"/>
</dbReference>
<dbReference type="FunFam" id="3.30.565.10:FF:000010">
    <property type="entry name" value="Sensor histidine kinase RcsC"/>
    <property type="match status" value="1"/>
</dbReference>
<sequence>MNQTRTANTRSRYSWLAHQPMQYKILMAIGTLLLLFVISGMVTLQSVGRQTTSWHWVRHTYDVQLKLDDLTESLLRSQLSVRTYVLTRDPKQLDAFHRYNNESATNIAELRRVTADNALQQSRIDQLQALNLKWQQEITAKGVDAIHSVSNADPLAAAMQRERIQSTYLGELSVPMDEVLDVIKQMDATEQSLLDEREEAQRQDLRFVQLVTGLTTLLCLLLGASVIRMTLRLITRPIRRITDLMTRLANHDHTIEIRSVERRDEIGEIARALQVFKQMAIETSEQTWVKTHVSQIAGDLQTVSDPRAFGDRLTGTLVPLLQAGVGVFYLFDEEHDHLRLSGSYGYQEHDHLSAGYALGEGLVGQCAIGHKPITLQEVPEDYVRIRSGTGESSPRSITVMPLVLRDKLLGVLEIGSFRHFTETQLRLLEELLPIAALSLENLGRSLRTQDLLKRTSEQADELRASEEALRRQQEDLQATNEELSAKTHELQEQSQRLLASEEELRVQTEELQASNEELRQKTDTLNSQKQMLEALQRETQEKAEELARASQYKSEFLANMSHELRTPLNSLLILSRSLADNREGNLDTDQVESARIIHDSGSNLLRLINDILDLSKVEAGKMEVVLDDFPLADLERALRRTFNHVAQDKQLGFHIDIDPSLPSVICTDAPKLEQVANNLIGNAFKFTHQGAVNVRIGRPTAAMALPEALLGKDLVAIAVSDSGIGIPQDKVQKIFHAFEQVDASTSRQYGGTGLGLTISKRIAELLGGDIVLESDIGHGSTFTILLPLQGPSSTAVAPASVPAPAPAVPRPAKTSALLPEAVEDDRDSIVAGDTVILIVEDDPVFARILADMVRRKGYRVLVAMDGESGLQLAVQHAPTGILLDVMLPGMDGWTVIERLKENPATRHVPVHFISAVDEASRGRDLGAVGFLTKPVSREAIGSAFDRLLHFAEGHTRHLLIVDDDADSRTALRTLLRQDDIVIDEAGSAEDALKQLGDNAYDCIVLDLGLPGMSGIEFLEQLSASGRIPPVVIYSGRELSREESLKLRQYTDSIVIKGARSPERLMDEVSLFLHSIQGGQQRRTTSAPANAAAMPDASQLRDRKVLLVDDDMRNLFALSKVLRGWGMQVSMAQDGQKALKVLTDHGDVELVLMDVMMPVMDGYDTIREIRAQPKFTRLPIIALTAKAMRGDREKCLEAGANDYLSKPIDIDKLSSMMHVWLYR</sequence>
<dbReference type="InterPro" id="IPR011006">
    <property type="entry name" value="CheY-like_superfamily"/>
</dbReference>
<evidence type="ECO:0000256" key="5">
    <source>
        <dbReference type="ARBA" id="ARBA00022679"/>
    </source>
</evidence>
<dbReference type="Gene3D" id="1.10.287.130">
    <property type="match status" value="1"/>
</dbReference>
<dbReference type="Pfam" id="PF05227">
    <property type="entry name" value="CHASE3"/>
    <property type="match status" value="1"/>
</dbReference>
<evidence type="ECO:0000259" key="11">
    <source>
        <dbReference type="PROSITE" id="PS50109"/>
    </source>
</evidence>
<dbReference type="SMART" id="SM00448">
    <property type="entry name" value="REC"/>
    <property type="match status" value="3"/>
</dbReference>
<comment type="subcellular location">
    <subcellularLocation>
        <location evidence="2">Membrane</location>
    </subcellularLocation>
</comment>
<evidence type="ECO:0000256" key="9">
    <source>
        <dbReference type="SAM" id="Coils"/>
    </source>
</evidence>
<comment type="caution">
    <text evidence="14">The sequence shown here is derived from an EMBL/GenBank/DDBJ whole genome shotgun (WGS) entry which is preliminary data.</text>
</comment>
<accession>A0A328P443</accession>
<dbReference type="Gene3D" id="6.10.340.10">
    <property type="match status" value="1"/>
</dbReference>
<evidence type="ECO:0000256" key="10">
    <source>
        <dbReference type="SAM" id="Phobius"/>
    </source>
</evidence>
<feature type="coiled-coil region" evidence="9">
    <location>
        <begin position="452"/>
        <end position="555"/>
    </location>
</feature>
<dbReference type="InterPro" id="IPR036097">
    <property type="entry name" value="HisK_dim/P_sf"/>
</dbReference>
<feature type="domain" description="Response regulatory" evidence="12">
    <location>
        <begin position="1103"/>
        <end position="1220"/>
    </location>
</feature>
<reference evidence="14 15" key="1">
    <citation type="journal article" date="2018" name="Genet. Mol. Biol.">
        <title>The genome sequence of Dyella jiangningensis FCAV SCS01 from a lignocellulose-decomposing microbial consortium metagenome reveals potential for biotechnological applications.</title>
        <authorList>
            <person name="Desiderato J.G."/>
            <person name="Alvarenga D.O."/>
            <person name="Constancio M.T.L."/>
            <person name="Alves L.M.C."/>
            <person name="Varani A.M."/>
        </authorList>
    </citation>
    <scope>NUCLEOTIDE SEQUENCE [LARGE SCALE GENOMIC DNA]</scope>
    <source>
        <strain evidence="14 15">FCAV SCS01</strain>
    </source>
</reference>
<feature type="domain" description="Response regulatory" evidence="12">
    <location>
        <begin position="835"/>
        <end position="948"/>
    </location>
</feature>
<dbReference type="InterPro" id="IPR036890">
    <property type="entry name" value="HATPase_C_sf"/>
</dbReference>
<dbReference type="Gene3D" id="3.30.450.40">
    <property type="match status" value="1"/>
</dbReference>
<dbReference type="SUPFAM" id="SSF47384">
    <property type="entry name" value="Homodimeric domain of signal transducing histidine kinase"/>
    <property type="match status" value="1"/>
</dbReference>
<keyword evidence="15" id="KW-1185">Reference proteome</keyword>
<dbReference type="GO" id="GO:0016020">
    <property type="term" value="C:membrane"/>
    <property type="evidence" value="ECO:0007669"/>
    <property type="project" value="UniProtKB-SubCell"/>
</dbReference>
<dbReference type="SMART" id="SM00304">
    <property type="entry name" value="HAMP"/>
    <property type="match status" value="1"/>
</dbReference>
<keyword evidence="10" id="KW-1133">Transmembrane helix</keyword>
<protein>
    <recommendedName>
        <fullName evidence="3">histidine kinase</fullName>
        <ecNumber evidence="3">2.7.13.3</ecNumber>
    </recommendedName>
</protein>
<dbReference type="SMART" id="SM00388">
    <property type="entry name" value="HisKA"/>
    <property type="match status" value="1"/>
</dbReference>
<dbReference type="SUPFAM" id="SSF52172">
    <property type="entry name" value="CheY-like"/>
    <property type="match status" value="3"/>
</dbReference>
<dbReference type="InterPro" id="IPR029016">
    <property type="entry name" value="GAF-like_dom_sf"/>
</dbReference>
<dbReference type="SUPFAM" id="SSF55874">
    <property type="entry name" value="ATPase domain of HSP90 chaperone/DNA topoisomerase II/histidine kinase"/>
    <property type="match status" value="1"/>
</dbReference>
<dbReference type="Pfam" id="PF00512">
    <property type="entry name" value="HisKA"/>
    <property type="match status" value="1"/>
</dbReference>
<dbReference type="CDD" id="cd06225">
    <property type="entry name" value="HAMP"/>
    <property type="match status" value="1"/>
</dbReference>
<feature type="domain" description="Response regulatory" evidence="12">
    <location>
        <begin position="957"/>
        <end position="1071"/>
    </location>
</feature>
<feature type="domain" description="Histidine kinase" evidence="11">
    <location>
        <begin position="559"/>
        <end position="790"/>
    </location>
</feature>
<evidence type="ECO:0000256" key="7">
    <source>
        <dbReference type="ARBA" id="ARBA00023012"/>
    </source>
</evidence>
<gene>
    <name evidence="14" type="ORF">CA260_03690</name>
</gene>
<feature type="modified residue" description="4-aspartylphosphate" evidence="8">
    <location>
        <position position="1153"/>
    </location>
</feature>
<evidence type="ECO:0000256" key="1">
    <source>
        <dbReference type="ARBA" id="ARBA00000085"/>
    </source>
</evidence>
<dbReference type="PANTHER" id="PTHR45339">
    <property type="entry name" value="HYBRID SIGNAL TRANSDUCTION HISTIDINE KINASE J"/>
    <property type="match status" value="1"/>
</dbReference>
<keyword evidence="6 14" id="KW-0418">Kinase</keyword>
<dbReference type="CDD" id="cd16922">
    <property type="entry name" value="HATPase_EvgS-ArcB-TorS-like"/>
    <property type="match status" value="1"/>
</dbReference>
<name>A0A328P443_9GAMM</name>
<organism evidence="14 15">
    <name type="scientific">Dyella jiangningensis</name>
    <dbReference type="NCBI Taxonomy" id="1379159"/>
    <lineage>
        <taxon>Bacteria</taxon>
        <taxon>Pseudomonadati</taxon>
        <taxon>Pseudomonadota</taxon>
        <taxon>Gammaproteobacteria</taxon>
        <taxon>Lysobacterales</taxon>
        <taxon>Rhodanobacteraceae</taxon>
        <taxon>Dyella</taxon>
    </lineage>
</organism>
<dbReference type="SMART" id="SM00065">
    <property type="entry name" value="GAF"/>
    <property type="match status" value="1"/>
</dbReference>
<dbReference type="InterPro" id="IPR003018">
    <property type="entry name" value="GAF"/>
</dbReference>
<dbReference type="Pfam" id="PF00672">
    <property type="entry name" value="HAMP"/>
    <property type="match status" value="1"/>
</dbReference>
<dbReference type="GO" id="GO:0000155">
    <property type="term" value="F:phosphorelay sensor kinase activity"/>
    <property type="evidence" value="ECO:0007669"/>
    <property type="project" value="InterPro"/>
</dbReference>
<evidence type="ECO:0000259" key="13">
    <source>
        <dbReference type="PROSITE" id="PS50885"/>
    </source>
</evidence>
<keyword evidence="4 8" id="KW-0597">Phosphoprotein</keyword>
<keyword evidence="9" id="KW-0175">Coiled coil</keyword>
<evidence type="ECO:0000256" key="3">
    <source>
        <dbReference type="ARBA" id="ARBA00012438"/>
    </source>
</evidence>
<comment type="catalytic activity">
    <reaction evidence="1">
        <text>ATP + protein L-histidine = ADP + protein N-phospho-L-histidine.</text>
        <dbReference type="EC" id="2.7.13.3"/>
    </reaction>
</comment>
<dbReference type="PRINTS" id="PR00344">
    <property type="entry name" value="BCTRLSENSOR"/>
</dbReference>
<dbReference type="CDD" id="cd00156">
    <property type="entry name" value="REC"/>
    <property type="match status" value="1"/>
</dbReference>
<dbReference type="EMBL" id="NFZS01000001">
    <property type="protein sequence ID" value="RAO77017.1"/>
    <property type="molecule type" value="Genomic_DNA"/>
</dbReference>
<dbReference type="RefSeq" id="WP_111981076.1">
    <property type="nucleotide sequence ID" value="NZ_NFZS01000001.1"/>
</dbReference>
<dbReference type="SMART" id="SM00387">
    <property type="entry name" value="HATPase_c"/>
    <property type="match status" value="1"/>
</dbReference>
<keyword evidence="5" id="KW-0808">Transferase</keyword>
<evidence type="ECO:0000313" key="15">
    <source>
        <dbReference type="Proteomes" id="UP000248926"/>
    </source>
</evidence>
<dbReference type="EC" id="2.7.13.3" evidence="3"/>
<evidence type="ECO:0000256" key="4">
    <source>
        <dbReference type="ARBA" id="ARBA00022553"/>
    </source>
</evidence>
<feature type="modified residue" description="4-aspartylphosphate" evidence="8">
    <location>
        <position position="884"/>
    </location>
</feature>
<feature type="transmembrane region" description="Helical" evidence="10">
    <location>
        <begin position="25"/>
        <end position="44"/>
    </location>
</feature>